<evidence type="ECO:0000313" key="12">
    <source>
        <dbReference type="EMBL" id="KIY64137.1"/>
    </source>
</evidence>
<accession>A0A0D7B0X1</accession>
<keyword evidence="4" id="KW-0999">Mitochondrion inner membrane</keyword>
<comment type="similarity">
    <text evidence="2">Belongs to the CBP4 family.</text>
</comment>
<proteinExistence type="inferred from homology"/>
<gene>
    <name evidence="12" type="ORF">CYLTODRAFT_425496</name>
</gene>
<feature type="transmembrane region" description="Helical" evidence="11">
    <location>
        <begin position="12"/>
        <end position="30"/>
    </location>
</feature>
<dbReference type="AlphaFoldDB" id="A0A0D7B0X1"/>
<evidence type="ECO:0000256" key="11">
    <source>
        <dbReference type="SAM" id="Phobius"/>
    </source>
</evidence>
<dbReference type="STRING" id="1314674.A0A0D7B0X1"/>
<keyword evidence="6" id="KW-0496">Mitochondrion</keyword>
<evidence type="ECO:0008006" key="14">
    <source>
        <dbReference type="Google" id="ProtNLM"/>
    </source>
</evidence>
<evidence type="ECO:0000256" key="1">
    <source>
        <dbReference type="ARBA" id="ARBA00004434"/>
    </source>
</evidence>
<keyword evidence="8" id="KW-0143">Chaperone</keyword>
<dbReference type="GO" id="GO:0005743">
    <property type="term" value="C:mitochondrial inner membrane"/>
    <property type="evidence" value="ECO:0007669"/>
    <property type="project" value="UniProtKB-SubCell"/>
</dbReference>
<evidence type="ECO:0000256" key="4">
    <source>
        <dbReference type="ARBA" id="ARBA00022792"/>
    </source>
</evidence>
<sequence length="93" mass="10417">MSAGYHGPPFPWGKVIFTFAGCIGLGYALMKTTVPTEEELYNRMAPDIQRKVDAARALRLAQLNQTQKQVDAQRAPEGDPDAQKPIWAEMQKR</sequence>
<organism evidence="12 13">
    <name type="scientific">Cylindrobasidium torrendii FP15055 ss-10</name>
    <dbReference type="NCBI Taxonomy" id="1314674"/>
    <lineage>
        <taxon>Eukaryota</taxon>
        <taxon>Fungi</taxon>
        <taxon>Dikarya</taxon>
        <taxon>Basidiomycota</taxon>
        <taxon>Agaricomycotina</taxon>
        <taxon>Agaricomycetes</taxon>
        <taxon>Agaricomycetidae</taxon>
        <taxon>Agaricales</taxon>
        <taxon>Marasmiineae</taxon>
        <taxon>Physalacriaceae</taxon>
        <taxon>Cylindrobasidium</taxon>
    </lineage>
</organism>
<evidence type="ECO:0000313" key="13">
    <source>
        <dbReference type="Proteomes" id="UP000054007"/>
    </source>
</evidence>
<keyword evidence="7 11" id="KW-0472">Membrane</keyword>
<keyword evidence="5 11" id="KW-1133">Transmembrane helix</keyword>
<evidence type="ECO:0000256" key="5">
    <source>
        <dbReference type="ARBA" id="ARBA00022989"/>
    </source>
</evidence>
<reference evidence="12 13" key="1">
    <citation type="journal article" date="2015" name="Fungal Genet. Biol.">
        <title>Evolution of novel wood decay mechanisms in Agaricales revealed by the genome sequences of Fistulina hepatica and Cylindrobasidium torrendii.</title>
        <authorList>
            <person name="Floudas D."/>
            <person name="Held B.W."/>
            <person name="Riley R."/>
            <person name="Nagy L.G."/>
            <person name="Koehler G."/>
            <person name="Ransdell A.S."/>
            <person name="Younus H."/>
            <person name="Chow J."/>
            <person name="Chiniquy J."/>
            <person name="Lipzen A."/>
            <person name="Tritt A."/>
            <person name="Sun H."/>
            <person name="Haridas S."/>
            <person name="LaButti K."/>
            <person name="Ohm R.A."/>
            <person name="Kues U."/>
            <person name="Blanchette R.A."/>
            <person name="Grigoriev I.V."/>
            <person name="Minto R.E."/>
            <person name="Hibbett D.S."/>
        </authorList>
    </citation>
    <scope>NUCLEOTIDE SEQUENCE [LARGE SCALE GENOMIC DNA]</scope>
    <source>
        <strain evidence="12 13">FP15055 ss-10</strain>
    </source>
</reference>
<comment type="function">
    <text evidence="9">Essential for the assembly of ubiquinol-cytochrome c reductase. It has a direct effect on the correct occurrence of the Rieske protein, core 4, core 5 and apocytochrome b.</text>
</comment>
<dbReference type="OrthoDB" id="5576752at2759"/>
<keyword evidence="3 11" id="KW-0812">Transmembrane</keyword>
<evidence type="ECO:0000256" key="7">
    <source>
        <dbReference type="ARBA" id="ARBA00023136"/>
    </source>
</evidence>
<name>A0A0D7B0X1_9AGAR</name>
<protein>
    <recommendedName>
        <fullName evidence="14">Cytochrome b mRNA-processing protein 4</fullName>
    </recommendedName>
</protein>
<evidence type="ECO:0000256" key="3">
    <source>
        <dbReference type="ARBA" id="ARBA00022692"/>
    </source>
</evidence>
<evidence type="ECO:0000256" key="2">
    <source>
        <dbReference type="ARBA" id="ARBA00006780"/>
    </source>
</evidence>
<comment type="subcellular location">
    <subcellularLocation>
        <location evidence="1">Mitochondrion inner membrane</location>
        <topology evidence="1">Single-pass membrane protein</topology>
    </subcellularLocation>
</comment>
<dbReference type="Proteomes" id="UP000054007">
    <property type="component" value="Unassembled WGS sequence"/>
</dbReference>
<evidence type="ECO:0000256" key="6">
    <source>
        <dbReference type="ARBA" id="ARBA00023128"/>
    </source>
</evidence>
<feature type="region of interest" description="Disordered" evidence="10">
    <location>
        <begin position="65"/>
        <end position="93"/>
    </location>
</feature>
<keyword evidence="13" id="KW-1185">Reference proteome</keyword>
<dbReference type="EMBL" id="KN880652">
    <property type="protein sequence ID" value="KIY64137.1"/>
    <property type="molecule type" value="Genomic_DNA"/>
</dbReference>
<evidence type="ECO:0000256" key="10">
    <source>
        <dbReference type="SAM" id="MobiDB-lite"/>
    </source>
</evidence>
<evidence type="ECO:0000256" key="9">
    <source>
        <dbReference type="ARBA" id="ARBA00025413"/>
    </source>
</evidence>
<evidence type="ECO:0000256" key="8">
    <source>
        <dbReference type="ARBA" id="ARBA00023186"/>
    </source>
</evidence>
<dbReference type="InterPro" id="IPR012420">
    <property type="entry name" value="Cbp4"/>
</dbReference>
<dbReference type="Pfam" id="PF07960">
    <property type="entry name" value="CBP4"/>
    <property type="match status" value="1"/>
</dbReference>